<feature type="compositionally biased region" description="Polar residues" evidence="2">
    <location>
        <begin position="1"/>
        <end position="11"/>
    </location>
</feature>
<dbReference type="GO" id="GO:0044781">
    <property type="term" value="P:bacterial-type flagellum organization"/>
    <property type="evidence" value="ECO:0007669"/>
    <property type="project" value="UniProtKB-KW"/>
</dbReference>
<dbReference type="InterPro" id="IPR025965">
    <property type="entry name" value="FlgD/Vpr_Ig-like"/>
</dbReference>
<evidence type="ECO:0000259" key="4">
    <source>
        <dbReference type="Pfam" id="PF13861"/>
    </source>
</evidence>
<keyword evidence="5" id="KW-0969">Cilium</keyword>
<dbReference type="Pfam" id="PF13860">
    <property type="entry name" value="FlgD_ig"/>
    <property type="match status" value="1"/>
</dbReference>
<name>A0A3B0ZL36_9ZZZZ</name>
<sequence length="237" mass="25483">MNTIDKSTLPTPESLGLTKTHDAHEKPRLGQEDFMKLMTAQMNHQDPMKPMENGEFITQMAQFSQVSGMKDIKNSFAILASSLQSNQALQASSLVGRSVLVPGNDVELREGESIKAAVNLPESSNDLRVNVINSAGELVHTLNLGQHKAGAVNINWSGVISKQVKNSEGEIKTITEQAVPGKYTLQAAYMSDGKSQAAETLVADSVESVSLGKPGEPIVLNLTNSGMMKLPDVKQIL</sequence>
<evidence type="ECO:0000256" key="1">
    <source>
        <dbReference type="ARBA" id="ARBA00022795"/>
    </source>
</evidence>
<feature type="domain" description="FlgD/Vpr Ig-like" evidence="3">
    <location>
        <begin position="104"/>
        <end position="163"/>
    </location>
</feature>
<dbReference type="EMBL" id="UOFS01000014">
    <property type="protein sequence ID" value="VAW94128.1"/>
    <property type="molecule type" value="Genomic_DNA"/>
</dbReference>
<organism evidence="5">
    <name type="scientific">hydrothermal vent metagenome</name>
    <dbReference type="NCBI Taxonomy" id="652676"/>
    <lineage>
        <taxon>unclassified sequences</taxon>
        <taxon>metagenomes</taxon>
        <taxon>ecological metagenomes</taxon>
    </lineage>
</organism>
<dbReference type="Pfam" id="PF03963">
    <property type="entry name" value="FlgD"/>
    <property type="match status" value="1"/>
</dbReference>
<accession>A0A3B0ZL36</accession>
<dbReference type="InterPro" id="IPR025963">
    <property type="entry name" value="FLgD_Tudor"/>
</dbReference>
<keyword evidence="5" id="KW-0966">Cell projection</keyword>
<dbReference type="AlphaFoldDB" id="A0A3B0ZL36"/>
<reference evidence="5" key="1">
    <citation type="submission" date="2018-06" db="EMBL/GenBank/DDBJ databases">
        <authorList>
            <person name="Zhirakovskaya E."/>
        </authorList>
    </citation>
    <scope>NUCLEOTIDE SEQUENCE</scope>
</reference>
<dbReference type="InterPro" id="IPR005648">
    <property type="entry name" value="FlgD"/>
</dbReference>
<gene>
    <name evidence="5" type="ORF">MNBD_GAMMA22-2156</name>
</gene>
<dbReference type="Pfam" id="PF13861">
    <property type="entry name" value="FLgD_tudor"/>
    <property type="match status" value="1"/>
</dbReference>
<protein>
    <submittedName>
        <fullName evidence="5">Flagellar basal-body rod modification protein FlgD</fullName>
    </submittedName>
</protein>
<evidence type="ECO:0000259" key="3">
    <source>
        <dbReference type="Pfam" id="PF13860"/>
    </source>
</evidence>
<feature type="domain" description="FlgD Tudor-like" evidence="4">
    <location>
        <begin position="86"/>
        <end position="234"/>
    </location>
</feature>
<feature type="region of interest" description="Disordered" evidence="2">
    <location>
        <begin position="1"/>
        <end position="24"/>
    </location>
</feature>
<proteinExistence type="predicted"/>
<keyword evidence="5" id="KW-0282">Flagellum</keyword>
<evidence type="ECO:0000313" key="5">
    <source>
        <dbReference type="EMBL" id="VAW94128.1"/>
    </source>
</evidence>
<dbReference type="Gene3D" id="2.60.40.4070">
    <property type="match status" value="1"/>
</dbReference>
<dbReference type="Gene3D" id="2.30.30.910">
    <property type="match status" value="1"/>
</dbReference>
<keyword evidence="1" id="KW-1005">Bacterial flagellum biogenesis</keyword>
<evidence type="ECO:0000256" key="2">
    <source>
        <dbReference type="SAM" id="MobiDB-lite"/>
    </source>
</evidence>